<dbReference type="OrthoDB" id="5695107at2"/>
<dbReference type="Gene3D" id="3.60.21.10">
    <property type="match status" value="2"/>
</dbReference>
<protein>
    <recommendedName>
        <fullName evidence="1">Calcineurin-like phosphoesterase domain-containing protein</fullName>
    </recommendedName>
</protein>
<proteinExistence type="predicted"/>
<comment type="caution">
    <text evidence="2">The sequence shown here is derived from an EMBL/GenBank/DDBJ whole genome shotgun (WGS) entry which is preliminary data.</text>
</comment>
<dbReference type="GO" id="GO:0016787">
    <property type="term" value="F:hydrolase activity"/>
    <property type="evidence" value="ECO:0007669"/>
    <property type="project" value="InterPro"/>
</dbReference>
<dbReference type="InterPro" id="IPR004843">
    <property type="entry name" value="Calcineurin-like_PHP"/>
</dbReference>
<sequence>MQIAVVADVHLHDLHGSYGILEEASGEVALRTLDDTMASTRVFNESYPAFLAVLNDIVKRGIRDVVLLGDYSDDGQMGAVAALKKVLSFYEDNHGLRFFITFGNHDCFGPEPRHQAKWLTKADGLNPVLVTSDDHAQAPMVIRSGMLGMSTASAVASMSCYGIERPLGVAHWEMPFCNRGEEEHRRFQDDDPIGLDASYLVEPQDGLWLLMLDANVFHERGGTWKLQSDAAWDYVLAERPYILEWICDVAKRATLLGKTLLAFSHYPVLPLALAGMGDHVRSACTPDWQTRMPSLESGRFLAEAGLRWHFSGHMHVAGRTELDGLVNLAVPSPVAYPGGYIVVAIDDGVVSPETVLLNETVGFDIGFSAYENQIAGADKLNGTSILACSTYPEFLLAHLLHLAATKHIPNDWQPDLLSHLDRPIADLFSGDAGLSPVMERWQSVASQPFRIMMEDYYIFRAGGRAARQNIPEDRCNFYRELGHAPPGEGPSAGHVFLEMFLACFAVSRACSVTP</sequence>
<dbReference type="Proteomes" id="UP000028701">
    <property type="component" value="Unassembled WGS sequence"/>
</dbReference>
<feature type="domain" description="Calcineurin-like phosphoesterase" evidence="1">
    <location>
        <begin position="1"/>
        <end position="120"/>
    </location>
</feature>
<evidence type="ECO:0000313" key="2">
    <source>
        <dbReference type="EMBL" id="GAK72584.1"/>
    </source>
</evidence>
<gene>
    <name evidence="2" type="ORF">RRU01S_26_01120</name>
</gene>
<dbReference type="eggNOG" id="COG1409">
    <property type="taxonomic scope" value="Bacteria"/>
</dbReference>
<dbReference type="InterPro" id="IPR029052">
    <property type="entry name" value="Metallo-depent_PP-like"/>
</dbReference>
<organism evidence="2 3">
    <name type="scientific">Agrobacterium rubi TR3 = NBRC 13261</name>
    <dbReference type="NCBI Taxonomy" id="1368415"/>
    <lineage>
        <taxon>Bacteria</taxon>
        <taxon>Pseudomonadati</taxon>
        <taxon>Pseudomonadota</taxon>
        <taxon>Alphaproteobacteria</taxon>
        <taxon>Hyphomicrobiales</taxon>
        <taxon>Rhizobiaceae</taxon>
        <taxon>Rhizobium/Agrobacterium group</taxon>
        <taxon>Agrobacterium</taxon>
    </lineage>
</organism>
<dbReference type="SUPFAM" id="SSF56300">
    <property type="entry name" value="Metallo-dependent phosphatases"/>
    <property type="match status" value="1"/>
</dbReference>
<dbReference type="RefSeq" id="WP_052816147.1">
    <property type="nucleotide sequence ID" value="NZ_BBJU01000026.1"/>
</dbReference>
<accession>A0A081D0Y8</accession>
<reference evidence="2 3" key="1">
    <citation type="submission" date="2014-08" db="EMBL/GenBank/DDBJ databases">
        <title>Whole genome shotgun sequence of Rhizobium rubi NBRC 13261.</title>
        <authorList>
            <person name="Katano-Makiyama Y."/>
            <person name="Hosoyama A."/>
            <person name="Hashimoto M."/>
            <person name="Hosoyama Y."/>
            <person name="Noguchi M."/>
            <person name="Tsuchikane K."/>
            <person name="Uohara A."/>
            <person name="Ohji S."/>
            <person name="Ichikawa N."/>
            <person name="Kimura A."/>
            <person name="Yamazoe A."/>
            <person name="Fujita N."/>
        </authorList>
    </citation>
    <scope>NUCLEOTIDE SEQUENCE [LARGE SCALE GENOMIC DNA]</scope>
    <source>
        <strain evidence="2 3">NBRC 13261</strain>
    </source>
</reference>
<evidence type="ECO:0000313" key="3">
    <source>
        <dbReference type="Proteomes" id="UP000028701"/>
    </source>
</evidence>
<dbReference type="Pfam" id="PF00149">
    <property type="entry name" value="Metallophos"/>
    <property type="match status" value="1"/>
</dbReference>
<dbReference type="AlphaFoldDB" id="A0A081D0Y8"/>
<name>A0A081D0Y8_9HYPH</name>
<dbReference type="EMBL" id="BBJU01000026">
    <property type="protein sequence ID" value="GAK72584.1"/>
    <property type="molecule type" value="Genomic_DNA"/>
</dbReference>
<evidence type="ECO:0000259" key="1">
    <source>
        <dbReference type="Pfam" id="PF00149"/>
    </source>
</evidence>